<dbReference type="InterPro" id="IPR058531">
    <property type="entry name" value="Baseplate_J_M"/>
</dbReference>
<feature type="domain" description="Baseplate J-like central" evidence="3">
    <location>
        <begin position="202"/>
        <end position="274"/>
    </location>
</feature>
<dbReference type="PANTHER" id="PTHR37829">
    <property type="entry name" value="PHAGE-LIKE ELEMENT PBSX PROTEIN XKDT"/>
    <property type="match status" value="1"/>
</dbReference>
<dbReference type="Pfam" id="PF26078">
    <property type="entry name" value="Baseplate_J_M"/>
    <property type="match status" value="1"/>
</dbReference>
<evidence type="ECO:0000313" key="6">
    <source>
        <dbReference type="Proteomes" id="UP000032675"/>
    </source>
</evidence>
<evidence type="ECO:0000259" key="2">
    <source>
        <dbReference type="Pfam" id="PF04865"/>
    </source>
</evidence>
<comment type="caution">
    <text evidence="5">The sequence shown here is derived from an EMBL/GenBank/DDBJ whole genome shotgun (WGS) entry which is preliminary data.</text>
</comment>
<sequence>MPAAIPTPAQLAQRFASGLATISFTASDGTQVVLDANAPGSLEQVLSIVAGLAGAEQYRYMRDWLLELMVTTATVDGLLPDHGTEWGVPRNPATAAIGNVVVTCSQAEVIPIGTLLTVDGSIQWATTAEGSIAAGASGSIPVQATATGTTGNVGGGVALTLVSPIAGVTSVVTDSDGLAGGAAIEGQESWRARILEKIRNPPAGGSVTDYEGWAEDAGAAYVNVVRGWVGLGTVGIIVAMAGPSVPTSAEVAAIQSYIDDPTRRPARANAYVVPAQLAPQDVTLSITPDTQQNRDQVQAAIAAYYATTDIAAKLLVARIDAAIASVTSVTSYILSAPTADVQLADNQIATLGTITWQASS</sequence>
<dbReference type="PANTHER" id="PTHR37829:SF3">
    <property type="entry name" value="PROTEIN JAYE-RELATED"/>
    <property type="match status" value="1"/>
</dbReference>
<reference evidence="5 6" key="1">
    <citation type="submission" date="2012-11" db="EMBL/GenBank/DDBJ databases">
        <title>Whole genome sequence of Gluconacetobacter europaeus NBRC3261.</title>
        <authorList>
            <person name="Azuma Y."/>
            <person name="Higashiura N."/>
            <person name="Hirakawa H."/>
            <person name="Matsushita K."/>
        </authorList>
    </citation>
    <scope>NUCLEOTIDE SEQUENCE [LARGE SCALE GENOMIC DNA]</scope>
    <source>
        <strain evidence="5 6">NBRC 3261</strain>
    </source>
</reference>
<protein>
    <submittedName>
        <fullName evidence="5">Mu-like prophage FluMu protein</fullName>
    </submittedName>
</protein>
<dbReference type="RefSeq" id="WP_048851700.1">
    <property type="nucleotide sequence ID" value="NZ_BANI01000127.1"/>
</dbReference>
<evidence type="ECO:0000313" key="5">
    <source>
        <dbReference type="EMBL" id="GAN97131.1"/>
    </source>
</evidence>
<gene>
    <name evidence="5" type="ORF">Geu3261_0144_003</name>
</gene>
<evidence type="ECO:0000256" key="1">
    <source>
        <dbReference type="ARBA" id="ARBA00038087"/>
    </source>
</evidence>
<organism evidence="5 6">
    <name type="scientific">Komagataeibacter europaeus NBRC 3261</name>
    <dbReference type="NCBI Taxonomy" id="1234669"/>
    <lineage>
        <taxon>Bacteria</taxon>
        <taxon>Pseudomonadati</taxon>
        <taxon>Pseudomonadota</taxon>
        <taxon>Alphaproteobacteria</taxon>
        <taxon>Acetobacterales</taxon>
        <taxon>Acetobacteraceae</taxon>
        <taxon>Komagataeibacter</taxon>
    </lineage>
</organism>
<dbReference type="AlphaFoldDB" id="A0A0D6Q2X3"/>
<dbReference type="Pfam" id="PF26079">
    <property type="entry name" value="Baseplate_J_C"/>
    <property type="match status" value="1"/>
</dbReference>
<dbReference type="Pfam" id="PF04865">
    <property type="entry name" value="Baseplate_J"/>
    <property type="match status" value="1"/>
</dbReference>
<dbReference type="Proteomes" id="UP000032675">
    <property type="component" value="Unassembled WGS sequence"/>
</dbReference>
<dbReference type="InterPro" id="IPR006949">
    <property type="entry name" value="Barrel_Baseplate_J-like"/>
</dbReference>
<accession>A0A0D6Q2X3</accession>
<dbReference type="EMBL" id="BANI01000127">
    <property type="protein sequence ID" value="GAN97131.1"/>
    <property type="molecule type" value="Genomic_DNA"/>
</dbReference>
<dbReference type="InterPro" id="IPR052399">
    <property type="entry name" value="Phage_Baseplate_Assmbl_Protein"/>
</dbReference>
<comment type="similarity">
    <text evidence="1">Belongs to the Mu gp47/PBSX XkdT family.</text>
</comment>
<name>A0A0D6Q2X3_KOMEU</name>
<evidence type="ECO:0000259" key="3">
    <source>
        <dbReference type="Pfam" id="PF26078"/>
    </source>
</evidence>
<dbReference type="InterPro" id="IPR058530">
    <property type="entry name" value="Baseplate_J-like_C"/>
</dbReference>
<feature type="domain" description="Baseplate J-like C-terminal" evidence="4">
    <location>
        <begin position="281"/>
        <end position="356"/>
    </location>
</feature>
<evidence type="ECO:0000259" key="4">
    <source>
        <dbReference type="Pfam" id="PF26079"/>
    </source>
</evidence>
<feature type="domain" description="Baseplate protein J-like barrel" evidence="2">
    <location>
        <begin position="101"/>
        <end position="176"/>
    </location>
</feature>
<proteinExistence type="inferred from homology"/>